<dbReference type="PANTHER" id="PTHR30466:SF1">
    <property type="entry name" value="FMN REDUCTASE (NADH) RUTF"/>
    <property type="match status" value="1"/>
</dbReference>
<dbReference type="AlphaFoldDB" id="Q2IT69"/>
<evidence type="ECO:0000256" key="1">
    <source>
        <dbReference type="ARBA" id="ARBA00023002"/>
    </source>
</evidence>
<dbReference type="eggNOG" id="COG1853">
    <property type="taxonomic scope" value="Bacteria"/>
</dbReference>
<protein>
    <submittedName>
        <fullName evidence="3">Flavin reductase-like, FMN-binding</fullName>
    </submittedName>
</protein>
<dbReference type="Proteomes" id="UP000008809">
    <property type="component" value="Chromosome"/>
</dbReference>
<dbReference type="HOGENOM" id="CLU_059021_2_2_5"/>
<accession>Q2IT69</accession>
<dbReference type="PANTHER" id="PTHR30466">
    <property type="entry name" value="FLAVIN REDUCTASE"/>
    <property type="match status" value="1"/>
</dbReference>
<dbReference type="STRING" id="316058.RPB_3898"/>
<dbReference type="GO" id="GO:0042602">
    <property type="term" value="F:riboflavin reductase (NADPH) activity"/>
    <property type="evidence" value="ECO:0007669"/>
    <property type="project" value="TreeGrafter"/>
</dbReference>
<gene>
    <name evidence="3" type="ordered locus">RPB_3898</name>
</gene>
<dbReference type="InterPro" id="IPR002563">
    <property type="entry name" value="Flavin_Rdtase-like_dom"/>
</dbReference>
<evidence type="ECO:0000313" key="3">
    <source>
        <dbReference type="EMBL" id="ABD08591.1"/>
    </source>
</evidence>
<sequence length="176" mass="18731">MKQAMTPTVERDEFREAMSRLGAAVNIITTDGAAGLHGLTASAVCSVTDDPPTLLVCVNRASNVHAALSQNGVLCVNVLASRHQELSTLFGRGGIPVEQRFAGAEWRVLTTGAPSLADAVVSLDCAIAQTTEIGTHSVFFCRVRAIALGAQPEGLIYFNRSYHDLAPAQRDLCHQD</sequence>
<organism evidence="3 4">
    <name type="scientific">Rhodopseudomonas palustris (strain HaA2)</name>
    <dbReference type="NCBI Taxonomy" id="316058"/>
    <lineage>
        <taxon>Bacteria</taxon>
        <taxon>Pseudomonadati</taxon>
        <taxon>Pseudomonadota</taxon>
        <taxon>Alphaproteobacteria</taxon>
        <taxon>Hyphomicrobiales</taxon>
        <taxon>Nitrobacteraceae</taxon>
        <taxon>Rhodopseudomonas</taxon>
    </lineage>
</organism>
<dbReference type="Pfam" id="PF01613">
    <property type="entry name" value="Flavin_Reduct"/>
    <property type="match status" value="1"/>
</dbReference>
<dbReference type="Gene3D" id="2.30.110.10">
    <property type="entry name" value="Electron Transport, Fmn-binding Protein, Chain A"/>
    <property type="match status" value="1"/>
</dbReference>
<dbReference type="SUPFAM" id="SSF50475">
    <property type="entry name" value="FMN-binding split barrel"/>
    <property type="match status" value="1"/>
</dbReference>
<dbReference type="InterPro" id="IPR012349">
    <property type="entry name" value="Split_barrel_FMN-bd"/>
</dbReference>
<dbReference type="EMBL" id="CP000250">
    <property type="protein sequence ID" value="ABD08591.1"/>
    <property type="molecule type" value="Genomic_DNA"/>
</dbReference>
<keyword evidence="4" id="KW-1185">Reference proteome</keyword>
<proteinExistence type="predicted"/>
<dbReference type="KEGG" id="rpb:RPB_3898"/>
<dbReference type="RefSeq" id="WP_011442775.1">
    <property type="nucleotide sequence ID" value="NC_007778.1"/>
</dbReference>
<name>Q2IT69_RHOP2</name>
<dbReference type="GO" id="GO:0006208">
    <property type="term" value="P:pyrimidine nucleobase catabolic process"/>
    <property type="evidence" value="ECO:0007669"/>
    <property type="project" value="TreeGrafter"/>
</dbReference>
<dbReference type="SMART" id="SM00903">
    <property type="entry name" value="Flavin_Reduct"/>
    <property type="match status" value="1"/>
</dbReference>
<dbReference type="GO" id="GO:0010181">
    <property type="term" value="F:FMN binding"/>
    <property type="evidence" value="ECO:0007669"/>
    <property type="project" value="InterPro"/>
</dbReference>
<reference evidence="3 4" key="1">
    <citation type="submission" date="2006-01" db="EMBL/GenBank/DDBJ databases">
        <title>Complete sequence of Rhodopseudomonas palustris HaA2.</title>
        <authorList>
            <consortium name="US DOE Joint Genome Institute"/>
            <person name="Copeland A."/>
            <person name="Lucas S."/>
            <person name="Lapidus A."/>
            <person name="Barry K."/>
            <person name="Detter J.C."/>
            <person name="Glavina T."/>
            <person name="Hammon N."/>
            <person name="Israni S."/>
            <person name="Pitluck S."/>
            <person name="Chain P."/>
            <person name="Malfatti S."/>
            <person name="Shin M."/>
            <person name="Vergez L."/>
            <person name="Schmutz J."/>
            <person name="Larimer F."/>
            <person name="Land M."/>
            <person name="Hauser L."/>
            <person name="Pelletier D.A."/>
            <person name="Kyrpides N."/>
            <person name="Anderson I."/>
            <person name="Oda Y."/>
            <person name="Harwood C.S."/>
            <person name="Richardson P."/>
        </authorList>
    </citation>
    <scope>NUCLEOTIDE SEQUENCE [LARGE SCALE GENOMIC DNA]</scope>
    <source>
        <strain evidence="3 4">HaA2</strain>
    </source>
</reference>
<keyword evidence="1" id="KW-0560">Oxidoreductase</keyword>
<evidence type="ECO:0000259" key="2">
    <source>
        <dbReference type="SMART" id="SM00903"/>
    </source>
</evidence>
<evidence type="ECO:0000313" key="4">
    <source>
        <dbReference type="Proteomes" id="UP000008809"/>
    </source>
</evidence>
<dbReference type="InterPro" id="IPR050268">
    <property type="entry name" value="NADH-dep_flavin_reductase"/>
</dbReference>
<feature type="domain" description="Flavin reductase like" evidence="2">
    <location>
        <begin position="18"/>
        <end position="164"/>
    </location>
</feature>